<comment type="similarity">
    <text evidence="1">Belongs to the oxygen-dependent FAD-linked oxidoreductase family.</text>
</comment>
<keyword evidence="2" id="KW-0560">Oxidoreductase</keyword>
<dbReference type="GO" id="GO:0071949">
    <property type="term" value="F:FAD binding"/>
    <property type="evidence" value="ECO:0007669"/>
    <property type="project" value="InterPro"/>
</dbReference>
<dbReference type="OrthoDB" id="9983560at2759"/>
<organism evidence="5 6">
    <name type="scientific">Aspergillus wentii DTO 134E9</name>
    <dbReference type="NCBI Taxonomy" id="1073089"/>
    <lineage>
        <taxon>Eukaryota</taxon>
        <taxon>Fungi</taxon>
        <taxon>Dikarya</taxon>
        <taxon>Ascomycota</taxon>
        <taxon>Pezizomycotina</taxon>
        <taxon>Eurotiomycetes</taxon>
        <taxon>Eurotiomycetidae</taxon>
        <taxon>Eurotiales</taxon>
        <taxon>Aspergillaceae</taxon>
        <taxon>Aspergillus</taxon>
        <taxon>Aspergillus subgen. Cremei</taxon>
    </lineage>
</organism>
<accession>A0A1L9RES4</accession>
<keyword evidence="3" id="KW-0732">Signal</keyword>
<dbReference type="InterPro" id="IPR012951">
    <property type="entry name" value="BBE"/>
</dbReference>
<dbReference type="Pfam" id="PF01565">
    <property type="entry name" value="FAD_binding_4"/>
    <property type="match status" value="1"/>
</dbReference>
<name>A0A1L9RES4_ASPWE</name>
<evidence type="ECO:0000259" key="4">
    <source>
        <dbReference type="PROSITE" id="PS51387"/>
    </source>
</evidence>
<dbReference type="PANTHER" id="PTHR13878:SF91">
    <property type="entry name" value="FAD BINDING DOMAIN PROTEIN (AFU_ORTHOLOGUE AFUA_6G12070)-RELATED"/>
    <property type="match status" value="1"/>
</dbReference>
<dbReference type="Pfam" id="PF08031">
    <property type="entry name" value="BBE"/>
    <property type="match status" value="1"/>
</dbReference>
<feature type="signal peptide" evidence="3">
    <location>
        <begin position="1"/>
        <end position="18"/>
    </location>
</feature>
<dbReference type="GeneID" id="63754999"/>
<evidence type="ECO:0000256" key="2">
    <source>
        <dbReference type="ARBA" id="ARBA00023002"/>
    </source>
</evidence>
<dbReference type="InterPro" id="IPR006094">
    <property type="entry name" value="Oxid_FAD_bind_N"/>
</dbReference>
<evidence type="ECO:0000313" key="6">
    <source>
        <dbReference type="Proteomes" id="UP000184383"/>
    </source>
</evidence>
<dbReference type="GO" id="GO:0016491">
    <property type="term" value="F:oxidoreductase activity"/>
    <property type="evidence" value="ECO:0007669"/>
    <property type="project" value="UniProtKB-KW"/>
</dbReference>
<dbReference type="InterPro" id="IPR036318">
    <property type="entry name" value="FAD-bd_PCMH-like_sf"/>
</dbReference>
<evidence type="ECO:0000313" key="5">
    <source>
        <dbReference type="EMBL" id="OJJ33420.1"/>
    </source>
</evidence>
<dbReference type="PROSITE" id="PS51387">
    <property type="entry name" value="FAD_PCMH"/>
    <property type="match status" value="1"/>
</dbReference>
<dbReference type="InterPro" id="IPR050432">
    <property type="entry name" value="FAD-linked_Oxidoreductases_BP"/>
</dbReference>
<feature type="chain" id="PRO_5013132337" description="FAD-binding PCMH-type domain-containing protein" evidence="3">
    <location>
        <begin position="19"/>
        <end position="583"/>
    </location>
</feature>
<proteinExistence type="inferred from homology"/>
<evidence type="ECO:0000256" key="3">
    <source>
        <dbReference type="SAM" id="SignalP"/>
    </source>
</evidence>
<evidence type="ECO:0000256" key="1">
    <source>
        <dbReference type="ARBA" id="ARBA00005466"/>
    </source>
</evidence>
<dbReference type="VEuPathDB" id="FungiDB:ASPWEDRAFT_70957"/>
<dbReference type="PANTHER" id="PTHR13878">
    <property type="entry name" value="GULONOLACTONE OXIDASE"/>
    <property type="match status" value="1"/>
</dbReference>
<sequence length="583" mass="63342">MRLQYLSLIPVLSSVVAASDCKCTPSNPCWPSPTDWNSLNETISGRLIHTTPLGSVCYPTEPNYNKDACSSVLSNWTNSAFHSADPASIDGPEWAGSSCNPIYPNGTSITGDPHAGRKGCSVGKYPPYVVNVTEASDVQVALQFAKKWKLRFNVKNTGHNAEKTAAYGSLSVWMHNLKDIQFHESFQPQSCKTNKTQMAATIGAGVQDGELFAAMAKYDAMAVGGTNADVGFVGWATGGGHGMATGTYGMGADNIVQAVIVTPTGDILTANECQNEDIFWAIRGGGGGTFGVIISVTVKAYKMPSTTLVGVDLSRKNGTSSKDWWRHIAEVHGTFPQLQDAGAHGYYSSSAPSESFTISLLLYNTTNSTTQRIISPLRKMLSAANATATFAITSQSVPKWYDLVKNLPNIESVGTTQGIRTSRFIPRRAVEDVDLLAEMLERSTEKGLSGNGVSNPSISGTMTGSKIAVNNALNPAWRDSIAHLIVSQSWDDTLPESVANKTIYDMTYKRGYALRQLAPDSGAYFNEANPYEIDWQWSFFGPNYARLHEIKQKYDPEGILWCHHCVGSERWAERRDGSLCRAY</sequence>
<protein>
    <recommendedName>
        <fullName evidence="4">FAD-binding PCMH-type domain-containing protein</fullName>
    </recommendedName>
</protein>
<keyword evidence="6" id="KW-1185">Reference proteome</keyword>
<dbReference type="Proteomes" id="UP000184383">
    <property type="component" value="Unassembled WGS sequence"/>
</dbReference>
<dbReference type="RefSeq" id="XP_040687097.1">
    <property type="nucleotide sequence ID" value="XM_040839151.1"/>
</dbReference>
<reference evidence="6" key="1">
    <citation type="journal article" date="2017" name="Genome Biol.">
        <title>Comparative genomics reveals high biological diversity and specific adaptations in the industrially and medically important fungal genus Aspergillus.</title>
        <authorList>
            <person name="de Vries R.P."/>
            <person name="Riley R."/>
            <person name="Wiebenga A."/>
            <person name="Aguilar-Osorio G."/>
            <person name="Amillis S."/>
            <person name="Uchima C.A."/>
            <person name="Anderluh G."/>
            <person name="Asadollahi M."/>
            <person name="Askin M."/>
            <person name="Barry K."/>
            <person name="Battaglia E."/>
            <person name="Bayram O."/>
            <person name="Benocci T."/>
            <person name="Braus-Stromeyer S.A."/>
            <person name="Caldana C."/>
            <person name="Canovas D."/>
            <person name="Cerqueira G.C."/>
            <person name="Chen F."/>
            <person name="Chen W."/>
            <person name="Choi C."/>
            <person name="Clum A."/>
            <person name="Dos Santos R.A."/>
            <person name="Damasio A.R."/>
            <person name="Diallinas G."/>
            <person name="Emri T."/>
            <person name="Fekete E."/>
            <person name="Flipphi M."/>
            <person name="Freyberg S."/>
            <person name="Gallo A."/>
            <person name="Gournas C."/>
            <person name="Habgood R."/>
            <person name="Hainaut M."/>
            <person name="Harispe M.L."/>
            <person name="Henrissat B."/>
            <person name="Hilden K.S."/>
            <person name="Hope R."/>
            <person name="Hossain A."/>
            <person name="Karabika E."/>
            <person name="Karaffa L."/>
            <person name="Karanyi Z."/>
            <person name="Krasevec N."/>
            <person name="Kuo A."/>
            <person name="Kusch H."/>
            <person name="LaButti K."/>
            <person name="Lagendijk E.L."/>
            <person name="Lapidus A."/>
            <person name="Levasseur A."/>
            <person name="Lindquist E."/>
            <person name="Lipzen A."/>
            <person name="Logrieco A.F."/>
            <person name="MacCabe A."/>
            <person name="Maekelae M.R."/>
            <person name="Malavazi I."/>
            <person name="Melin P."/>
            <person name="Meyer V."/>
            <person name="Mielnichuk N."/>
            <person name="Miskei M."/>
            <person name="Molnar A.P."/>
            <person name="Mule G."/>
            <person name="Ngan C.Y."/>
            <person name="Orejas M."/>
            <person name="Orosz E."/>
            <person name="Ouedraogo J.P."/>
            <person name="Overkamp K.M."/>
            <person name="Park H.-S."/>
            <person name="Perrone G."/>
            <person name="Piumi F."/>
            <person name="Punt P.J."/>
            <person name="Ram A.F."/>
            <person name="Ramon A."/>
            <person name="Rauscher S."/>
            <person name="Record E."/>
            <person name="Riano-Pachon D.M."/>
            <person name="Robert V."/>
            <person name="Roehrig J."/>
            <person name="Ruller R."/>
            <person name="Salamov A."/>
            <person name="Salih N.S."/>
            <person name="Samson R.A."/>
            <person name="Sandor E."/>
            <person name="Sanguinetti M."/>
            <person name="Schuetze T."/>
            <person name="Sepcic K."/>
            <person name="Shelest E."/>
            <person name="Sherlock G."/>
            <person name="Sophianopoulou V."/>
            <person name="Squina F.M."/>
            <person name="Sun H."/>
            <person name="Susca A."/>
            <person name="Todd R.B."/>
            <person name="Tsang A."/>
            <person name="Unkles S.E."/>
            <person name="van de Wiele N."/>
            <person name="van Rossen-Uffink D."/>
            <person name="Oliveira J.V."/>
            <person name="Vesth T.C."/>
            <person name="Visser J."/>
            <person name="Yu J.-H."/>
            <person name="Zhou M."/>
            <person name="Andersen M.R."/>
            <person name="Archer D.B."/>
            <person name="Baker S.E."/>
            <person name="Benoit I."/>
            <person name="Brakhage A.A."/>
            <person name="Braus G.H."/>
            <person name="Fischer R."/>
            <person name="Frisvad J.C."/>
            <person name="Goldman G.H."/>
            <person name="Houbraken J."/>
            <person name="Oakley B."/>
            <person name="Pocsi I."/>
            <person name="Scazzocchio C."/>
            <person name="Seiboth B."/>
            <person name="vanKuyk P.A."/>
            <person name="Wortman J."/>
            <person name="Dyer P.S."/>
            <person name="Grigoriev I.V."/>
        </authorList>
    </citation>
    <scope>NUCLEOTIDE SEQUENCE [LARGE SCALE GENOMIC DNA]</scope>
    <source>
        <strain evidence="6">DTO 134E9</strain>
    </source>
</reference>
<dbReference type="SUPFAM" id="SSF56176">
    <property type="entry name" value="FAD-binding/transporter-associated domain-like"/>
    <property type="match status" value="1"/>
</dbReference>
<gene>
    <name evidence="5" type="ORF">ASPWEDRAFT_70957</name>
</gene>
<dbReference type="InterPro" id="IPR016166">
    <property type="entry name" value="FAD-bd_PCMH"/>
</dbReference>
<feature type="domain" description="FAD-binding PCMH-type" evidence="4">
    <location>
        <begin position="122"/>
        <end position="303"/>
    </location>
</feature>
<dbReference type="EMBL" id="KV878214">
    <property type="protein sequence ID" value="OJJ33420.1"/>
    <property type="molecule type" value="Genomic_DNA"/>
</dbReference>
<dbReference type="Gene3D" id="3.30.465.10">
    <property type="match status" value="2"/>
</dbReference>
<dbReference type="AlphaFoldDB" id="A0A1L9RES4"/>
<dbReference type="STRING" id="1073089.A0A1L9RES4"/>
<dbReference type="InterPro" id="IPR016169">
    <property type="entry name" value="FAD-bd_PCMH_sub2"/>
</dbReference>